<comment type="caution">
    <text evidence="2">The sequence shown here is derived from an EMBL/GenBank/DDBJ whole genome shotgun (WGS) entry which is preliminary data.</text>
</comment>
<evidence type="ECO:0000313" key="3">
    <source>
        <dbReference type="Proteomes" id="UP001497623"/>
    </source>
</evidence>
<name>A0AAV2PQQ3_MEGNR</name>
<keyword evidence="3" id="KW-1185">Reference proteome</keyword>
<proteinExistence type="predicted"/>
<accession>A0AAV2PQQ3</accession>
<sequence length="114" mass="12477">ADKMRFAVLPWLLLCIAHRSYGLQCYECTGFDATYGLNWATNNPGCAAGQFSPQGMTIKTDENIAYGESYCVKTTVPGPTIGTLITKRYMIGYIIYPTTALTGQPTSYRSANVT</sequence>
<feature type="non-terminal residue" evidence="2">
    <location>
        <position position="1"/>
    </location>
</feature>
<evidence type="ECO:0008006" key="4">
    <source>
        <dbReference type="Google" id="ProtNLM"/>
    </source>
</evidence>
<organism evidence="2 3">
    <name type="scientific">Meganyctiphanes norvegica</name>
    <name type="common">Northern krill</name>
    <name type="synonym">Thysanopoda norvegica</name>
    <dbReference type="NCBI Taxonomy" id="48144"/>
    <lineage>
        <taxon>Eukaryota</taxon>
        <taxon>Metazoa</taxon>
        <taxon>Ecdysozoa</taxon>
        <taxon>Arthropoda</taxon>
        <taxon>Crustacea</taxon>
        <taxon>Multicrustacea</taxon>
        <taxon>Malacostraca</taxon>
        <taxon>Eumalacostraca</taxon>
        <taxon>Eucarida</taxon>
        <taxon>Euphausiacea</taxon>
        <taxon>Euphausiidae</taxon>
        <taxon>Meganyctiphanes</taxon>
    </lineage>
</organism>
<evidence type="ECO:0000256" key="1">
    <source>
        <dbReference type="SAM" id="SignalP"/>
    </source>
</evidence>
<feature type="chain" id="PRO_5043472309" description="Secreted protein" evidence="1">
    <location>
        <begin position="23"/>
        <end position="114"/>
    </location>
</feature>
<protein>
    <recommendedName>
        <fullName evidence="4">Secreted protein</fullName>
    </recommendedName>
</protein>
<dbReference type="EMBL" id="CAXKWB010000833">
    <property type="protein sequence ID" value="CAL4062359.1"/>
    <property type="molecule type" value="Genomic_DNA"/>
</dbReference>
<keyword evidence="1" id="KW-0732">Signal</keyword>
<reference evidence="2 3" key="1">
    <citation type="submission" date="2024-05" db="EMBL/GenBank/DDBJ databases">
        <authorList>
            <person name="Wallberg A."/>
        </authorList>
    </citation>
    <scope>NUCLEOTIDE SEQUENCE [LARGE SCALE GENOMIC DNA]</scope>
</reference>
<gene>
    <name evidence="2" type="ORF">MNOR_LOCUS2658</name>
</gene>
<feature type="non-terminal residue" evidence="2">
    <location>
        <position position="114"/>
    </location>
</feature>
<evidence type="ECO:0000313" key="2">
    <source>
        <dbReference type="EMBL" id="CAL4062359.1"/>
    </source>
</evidence>
<dbReference type="AlphaFoldDB" id="A0AAV2PQQ3"/>
<dbReference type="Proteomes" id="UP001497623">
    <property type="component" value="Unassembled WGS sequence"/>
</dbReference>
<feature type="signal peptide" evidence="1">
    <location>
        <begin position="1"/>
        <end position="22"/>
    </location>
</feature>